<sequence length="458" mass="52280">MLMLLYISLLLNMFRNCRIYRVNDQQFSLRKCFKGLFRRKRVRHARTIRIGHGPVCTGGHSFPPNVICNRKYNIFTFVPMGFVLLITLIREFTDDMVRLIRDKEVNSEKYEKITSTGKILVKSAEIQVGDLVVIEKDRRIPADVVLLRTTEKSGACFIRTDQLDGETDWKLRVAVPYTQNLVEERLILDLNCEVYAEKPQKDIHAFVGTYRINAEDCSHDGSLSVENVLWANTVLASGTAIGLVVYTGRETRSVMNTTLPDSKVGLIDREVNNLTKILFLFVLTLASVMVVMKGLDTYWYRYLMRFVLLFSYIIPISLRVNLDMAKLFYTWQIGRDKNIPETVVRSSTIPEELGRIAFLLSDKTGTLTRNEMRFKKIHLGSTSFGGETFSDVRMHVESAYGGKLARNSFSVKLQTAVEAIALCHNVTPIDEKGKATFYQAASPDEVFNLQLFFNCLNI</sequence>
<comment type="caution">
    <text evidence="1">The sequence shown here is derived from an EMBL/GenBank/DDBJ whole genome shotgun (WGS) entry which is preliminary data.</text>
</comment>
<proteinExistence type="predicted"/>
<keyword evidence="2" id="KW-1185">Reference proteome</keyword>
<evidence type="ECO:0000313" key="1">
    <source>
        <dbReference type="EMBL" id="CAK5006613.1"/>
    </source>
</evidence>
<accession>A0ACB0XKT2</accession>
<dbReference type="Proteomes" id="UP001497535">
    <property type="component" value="Unassembled WGS sequence"/>
</dbReference>
<organism evidence="1 2">
    <name type="scientific">Meloidogyne enterolobii</name>
    <name type="common">Root-knot nematode worm</name>
    <name type="synonym">Meloidogyne mayaguensis</name>
    <dbReference type="NCBI Taxonomy" id="390850"/>
    <lineage>
        <taxon>Eukaryota</taxon>
        <taxon>Metazoa</taxon>
        <taxon>Ecdysozoa</taxon>
        <taxon>Nematoda</taxon>
        <taxon>Chromadorea</taxon>
        <taxon>Rhabditida</taxon>
        <taxon>Tylenchina</taxon>
        <taxon>Tylenchomorpha</taxon>
        <taxon>Tylenchoidea</taxon>
        <taxon>Meloidogynidae</taxon>
        <taxon>Meloidogyninae</taxon>
        <taxon>Meloidogyne</taxon>
    </lineage>
</organism>
<gene>
    <name evidence="1" type="ORF">MENTE1834_LOCUS541</name>
</gene>
<name>A0ACB0XKT2_MELEN</name>
<reference evidence="1" key="1">
    <citation type="submission" date="2023-11" db="EMBL/GenBank/DDBJ databases">
        <authorList>
            <person name="Poullet M."/>
        </authorList>
    </citation>
    <scope>NUCLEOTIDE SEQUENCE</scope>
    <source>
        <strain evidence="1">E1834</strain>
    </source>
</reference>
<evidence type="ECO:0000313" key="2">
    <source>
        <dbReference type="Proteomes" id="UP001497535"/>
    </source>
</evidence>
<protein>
    <submittedName>
        <fullName evidence="1">Uncharacterized protein</fullName>
    </submittedName>
</protein>
<dbReference type="EMBL" id="CAVMJV010000001">
    <property type="protein sequence ID" value="CAK5006613.1"/>
    <property type="molecule type" value="Genomic_DNA"/>
</dbReference>